<dbReference type="Proteomes" id="UP000198749">
    <property type="component" value="Unassembled WGS sequence"/>
</dbReference>
<keyword evidence="2" id="KW-0813">Transport</keyword>
<dbReference type="InterPro" id="IPR038404">
    <property type="entry name" value="TRAP_DctP_sf"/>
</dbReference>
<dbReference type="CDD" id="cd13673">
    <property type="entry name" value="PBP2_TRAP_SBP_like_2"/>
    <property type="match status" value="1"/>
</dbReference>
<evidence type="ECO:0000313" key="6">
    <source>
        <dbReference type="Proteomes" id="UP000198749"/>
    </source>
</evidence>
<keyword evidence="3 4" id="KW-0732">Signal</keyword>
<sequence>MFTSLSKKLVLAASLSLATLGVAEAATLKLSHVRPQGTAIDKDAAQFAEAVKAATDGKLKIKLYPANALGDYTVVQERVGLGAVDMAVQPIASSVDKRFQIVSLPYMAQDWADAQKKFGPGSVMRNTVSDLYKQQGIKVLAAWPVYFGGVALNKDVEGAADSSVIKSTKVRVPPIKVFQLLADNLGYIASPLPFSEAFTAVQTGVVDGVIGSGAEGYYASFRDVTKYYVPINTHFEVWYLLINEERFNDLKADQQQAVAQAALEFENRRWETAEKDQAANEQRLVDAGATIVKVTPEQLAATAAKVKQNVWPEIINDIGKEWADKILKAAMAE</sequence>
<evidence type="ECO:0000256" key="3">
    <source>
        <dbReference type="ARBA" id="ARBA00022729"/>
    </source>
</evidence>
<evidence type="ECO:0000313" key="5">
    <source>
        <dbReference type="EMBL" id="SEQ53365.1"/>
    </source>
</evidence>
<reference evidence="6" key="1">
    <citation type="submission" date="2016-10" db="EMBL/GenBank/DDBJ databases">
        <authorList>
            <person name="Varghese N."/>
            <person name="Submissions S."/>
        </authorList>
    </citation>
    <scope>NUCLEOTIDE SEQUENCE [LARGE SCALE GENOMIC DNA]</scope>
    <source>
        <strain evidence="6">DSM 18887</strain>
    </source>
</reference>
<gene>
    <name evidence="5" type="ORF">SAMN03080615_01881</name>
</gene>
<dbReference type="GO" id="GO:0055085">
    <property type="term" value="P:transmembrane transport"/>
    <property type="evidence" value="ECO:0007669"/>
    <property type="project" value="InterPro"/>
</dbReference>
<dbReference type="OrthoDB" id="8690069at2"/>
<dbReference type="AlphaFoldDB" id="A0A1H9GTG7"/>
<dbReference type="EMBL" id="FOGB01000004">
    <property type="protein sequence ID" value="SEQ53365.1"/>
    <property type="molecule type" value="Genomic_DNA"/>
</dbReference>
<accession>A0A1H9GTG7</accession>
<dbReference type="STRING" id="355243.SAMN03080615_01881"/>
<keyword evidence="6" id="KW-1185">Reference proteome</keyword>
<dbReference type="PANTHER" id="PTHR33376:SF7">
    <property type="entry name" value="C4-DICARBOXYLATE-BINDING PROTEIN DCTB"/>
    <property type="match status" value="1"/>
</dbReference>
<evidence type="ECO:0000256" key="1">
    <source>
        <dbReference type="ARBA" id="ARBA00009023"/>
    </source>
</evidence>
<dbReference type="PANTHER" id="PTHR33376">
    <property type="match status" value="1"/>
</dbReference>
<dbReference type="Pfam" id="PF03480">
    <property type="entry name" value="DctP"/>
    <property type="match status" value="1"/>
</dbReference>
<evidence type="ECO:0000256" key="2">
    <source>
        <dbReference type="ARBA" id="ARBA00022448"/>
    </source>
</evidence>
<organism evidence="5 6">
    <name type="scientific">Amphritea atlantica</name>
    <dbReference type="NCBI Taxonomy" id="355243"/>
    <lineage>
        <taxon>Bacteria</taxon>
        <taxon>Pseudomonadati</taxon>
        <taxon>Pseudomonadota</taxon>
        <taxon>Gammaproteobacteria</taxon>
        <taxon>Oceanospirillales</taxon>
        <taxon>Oceanospirillaceae</taxon>
        <taxon>Amphritea</taxon>
    </lineage>
</organism>
<proteinExistence type="inferred from homology"/>
<evidence type="ECO:0000256" key="4">
    <source>
        <dbReference type="SAM" id="SignalP"/>
    </source>
</evidence>
<dbReference type="NCBIfam" id="NF037995">
    <property type="entry name" value="TRAP_S1"/>
    <property type="match status" value="1"/>
</dbReference>
<dbReference type="InterPro" id="IPR018389">
    <property type="entry name" value="DctP_fam"/>
</dbReference>
<comment type="similarity">
    <text evidence="1">Belongs to the bacterial solute-binding protein 7 family.</text>
</comment>
<protein>
    <submittedName>
        <fullName evidence="5">TRAP-type C4-dicarboxylate transport system, substrate-binding protein</fullName>
    </submittedName>
</protein>
<dbReference type="RefSeq" id="WP_091357018.1">
    <property type="nucleotide sequence ID" value="NZ_AP025284.1"/>
</dbReference>
<name>A0A1H9GTG7_9GAMM</name>
<feature type="signal peptide" evidence="4">
    <location>
        <begin position="1"/>
        <end position="25"/>
    </location>
</feature>
<dbReference type="Gene3D" id="3.40.190.170">
    <property type="entry name" value="Bacterial extracellular solute-binding protein, family 7"/>
    <property type="match status" value="1"/>
</dbReference>
<feature type="chain" id="PRO_5011760894" evidence="4">
    <location>
        <begin position="26"/>
        <end position="333"/>
    </location>
</feature>